<dbReference type="PROSITE" id="PS51257">
    <property type="entry name" value="PROKAR_LIPOPROTEIN"/>
    <property type="match status" value="1"/>
</dbReference>
<evidence type="ECO:0000313" key="2">
    <source>
        <dbReference type="EMBL" id="OAD19690.1"/>
    </source>
</evidence>
<organism evidence="2 3">
    <name type="scientific">Candidatus Thiomargarita nelsonii</name>
    <dbReference type="NCBI Taxonomy" id="1003181"/>
    <lineage>
        <taxon>Bacteria</taxon>
        <taxon>Pseudomonadati</taxon>
        <taxon>Pseudomonadota</taxon>
        <taxon>Gammaproteobacteria</taxon>
        <taxon>Thiotrichales</taxon>
        <taxon>Thiotrichaceae</taxon>
        <taxon>Thiomargarita</taxon>
    </lineage>
</organism>
<dbReference type="EMBL" id="LUTY01002700">
    <property type="protein sequence ID" value="OAD19690.1"/>
    <property type="molecule type" value="Genomic_DNA"/>
</dbReference>
<dbReference type="Proteomes" id="UP000076962">
    <property type="component" value="Unassembled WGS sequence"/>
</dbReference>
<evidence type="ECO:0000313" key="3">
    <source>
        <dbReference type="Proteomes" id="UP000076962"/>
    </source>
</evidence>
<feature type="region of interest" description="Disordered" evidence="1">
    <location>
        <begin position="28"/>
        <end position="84"/>
    </location>
</feature>
<gene>
    <name evidence="2" type="ORF">THIOM_004656</name>
</gene>
<accession>A0A176RVA5</accession>
<comment type="caution">
    <text evidence="2">The sequence shown here is derived from an EMBL/GenBank/DDBJ whole genome shotgun (WGS) entry which is preliminary data.</text>
</comment>
<protein>
    <submittedName>
        <fullName evidence="2">Secreted protein</fullName>
    </submittedName>
</protein>
<name>A0A176RVA5_9GAMM</name>
<proteinExistence type="predicted"/>
<evidence type="ECO:0000256" key="1">
    <source>
        <dbReference type="SAM" id="MobiDB-lite"/>
    </source>
</evidence>
<reference evidence="2 3" key="1">
    <citation type="submission" date="2016-05" db="EMBL/GenBank/DDBJ databases">
        <title>Single-cell genome of chain-forming Candidatus Thiomargarita nelsonii and comparison to other large sulfur-oxidizing bacteria.</title>
        <authorList>
            <person name="Winkel M."/>
            <person name="Salman V."/>
            <person name="Woyke T."/>
            <person name="Schulz-Vogt H."/>
            <person name="Richter M."/>
            <person name="Flood B."/>
            <person name="Bailey J."/>
            <person name="Amann R."/>
            <person name="Mussmann M."/>
        </authorList>
    </citation>
    <scope>NUCLEOTIDE SEQUENCE [LARGE SCALE GENOMIC DNA]</scope>
    <source>
        <strain evidence="2 3">THI036</strain>
    </source>
</reference>
<sequence length="84" mass="8747">MTFSKLSFIAAICLGISGLVSCSGIESKPAESKIPHTSTPGSDCISDGSFGEPQESAPVQESRQRSDDEAPQDDVGCIMPSVVE</sequence>
<dbReference type="AlphaFoldDB" id="A0A176RVA5"/>
<keyword evidence="3" id="KW-1185">Reference proteome</keyword>